<keyword evidence="3" id="KW-1185">Reference proteome</keyword>
<dbReference type="Proteomes" id="UP000078512">
    <property type="component" value="Unassembled WGS sequence"/>
</dbReference>
<name>A0A197K616_9FUNG</name>
<evidence type="ECO:0000313" key="2">
    <source>
        <dbReference type="EMBL" id="OAQ32613.1"/>
    </source>
</evidence>
<keyword evidence="1" id="KW-0732">Signal</keyword>
<dbReference type="EMBL" id="KV442024">
    <property type="protein sequence ID" value="OAQ32613.1"/>
    <property type="molecule type" value="Genomic_DNA"/>
</dbReference>
<reference evidence="2 3" key="1">
    <citation type="submission" date="2016-05" db="EMBL/GenBank/DDBJ databases">
        <title>Genome sequencing reveals origins of a unique bacterial endosymbiosis in the earliest lineages of terrestrial Fungi.</title>
        <authorList>
            <consortium name="DOE Joint Genome Institute"/>
            <person name="Uehling J."/>
            <person name="Gryganskyi A."/>
            <person name="Hameed K."/>
            <person name="Tschaplinski T."/>
            <person name="Misztal P."/>
            <person name="Wu S."/>
            <person name="Desiro A."/>
            <person name="Vande Pol N."/>
            <person name="Du Z.-Y."/>
            <person name="Zienkiewicz A."/>
            <person name="Zienkiewicz K."/>
            <person name="Morin E."/>
            <person name="Tisserant E."/>
            <person name="Splivallo R."/>
            <person name="Hainaut M."/>
            <person name="Henrissat B."/>
            <person name="Ohm R."/>
            <person name="Kuo A."/>
            <person name="Yan J."/>
            <person name="Lipzen A."/>
            <person name="Nolan M."/>
            <person name="Labutti K."/>
            <person name="Barry K."/>
            <person name="Goldstein A."/>
            <person name="Labbe J."/>
            <person name="Schadt C."/>
            <person name="Tuskan G."/>
            <person name="Grigoriev I."/>
            <person name="Martin F."/>
            <person name="Vilgalys R."/>
            <person name="Bonito G."/>
        </authorList>
    </citation>
    <scope>NUCLEOTIDE SEQUENCE [LARGE SCALE GENOMIC DNA]</scope>
    <source>
        <strain evidence="2 3">AG-77</strain>
    </source>
</reference>
<dbReference type="AlphaFoldDB" id="A0A197K616"/>
<feature type="signal peptide" evidence="1">
    <location>
        <begin position="1"/>
        <end position="19"/>
    </location>
</feature>
<sequence>MKITFALAALVTMVSTTVAAVPAPAPANSGIRPATLTRWTFYPGGIAYPKQGELISWEIYIKDRYRDSIPYQQFPGGEGDYITRKSSDKVWSVKHQEPLWGVTMKIKGKEHKWNKVSHSEYDSASKLGTSAYYTCVPWK</sequence>
<feature type="chain" id="PRO_5008276602" evidence="1">
    <location>
        <begin position="20"/>
        <end position="139"/>
    </location>
</feature>
<dbReference type="OrthoDB" id="2458304at2759"/>
<gene>
    <name evidence="2" type="ORF">K457DRAFT_16178</name>
</gene>
<organism evidence="2 3">
    <name type="scientific">Linnemannia elongata AG-77</name>
    <dbReference type="NCBI Taxonomy" id="1314771"/>
    <lineage>
        <taxon>Eukaryota</taxon>
        <taxon>Fungi</taxon>
        <taxon>Fungi incertae sedis</taxon>
        <taxon>Mucoromycota</taxon>
        <taxon>Mortierellomycotina</taxon>
        <taxon>Mortierellomycetes</taxon>
        <taxon>Mortierellales</taxon>
        <taxon>Mortierellaceae</taxon>
        <taxon>Linnemannia</taxon>
    </lineage>
</organism>
<accession>A0A197K616</accession>
<evidence type="ECO:0000313" key="3">
    <source>
        <dbReference type="Proteomes" id="UP000078512"/>
    </source>
</evidence>
<evidence type="ECO:0000256" key="1">
    <source>
        <dbReference type="SAM" id="SignalP"/>
    </source>
</evidence>
<protein>
    <submittedName>
        <fullName evidence="2">Uncharacterized protein</fullName>
    </submittedName>
</protein>
<proteinExistence type="predicted"/>